<evidence type="ECO:0000313" key="7">
    <source>
        <dbReference type="Proteomes" id="UP000315724"/>
    </source>
</evidence>
<dbReference type="InterPro" id="IPR039425">
    <property type="entry name" value="RNA_pol_sigma-70-like"/>
</dbReference>
<accession>A0A517QMY6</accession>
<dbReference type="RefSeq" id="WP_145198698.1">
    <property type="nucleotide sequence ID" value="NZ_CP036267.1"/>
</dbReference>
<organism evidence="6 7">
    <name type="scientific">Thalassoglobus polymorphus</name>
    <dbReference type="NCBI Taxonomy" id="2527994"/>
    <lineage>
        <taxon>Bacteria</taxon>
        <taxon>Pseudomonadati</taxon>
        <taxon>Planctomycetota</taxon>
        <taxon>Planctomycetia</taxon>
        <taxon>Planctomycetales</taxon>
        <taxon>Planctomycetaceae</taxon>
        <taxon>Thalassoglobus</taxon>
    </lineage>
</organism>
<dbReference type="CDD" id="cd06171">
    <property type="entry name" value="Sigma70_r4"/>
    <property type="match status" value="1"/>
</dbReference>
<gene>
    <name evidence="6" type="primary">sigD_2</name>
    <name evidence="6" type="ORF">Mal48_22620</name>
</gene>
<dbReference type="Gene3D" id="1.10.1740.10">
    <property type="match status" value="1"/>
</dbReference>
<dbReference type="SUPFAM" id="SSF88946">
    <property type="entry name" value="Sigma2 domain of RNA polymerase sigma factors"/>
    <property type="match status" value="1"/>
</dbReference>
<dbReference type="GO" id="GO:0003677">
    <property type="term" value="F:DNA binding"/>
    <property type="evidence" value="ECO:0007669"/>
    <property type="project" value="InterPro"/>
</dbReference>
<name>A0A517QMY6_9PLAN</name>
<dbReference type="InterPro" id="IPR013324">
    <property type="entry name" value="RNA_pol_sigma_r3/r4-like"/>
</dbReference>
<dbReference type="InterPro" id="IPR036388">
    <property type="entry name" value="WH-like_DNA-bd_sf"/>
</dbReference>
<evidence type="ECO:0000313" key="6">
    <source>
        <dbReference type="EMBL" id="QDT33010.1"/>
    </source>
</evidence>
<evidence type="ECO:0000256" key="3">
    <source>
        <dbReference type="ARBA" id="ARBA00023082"/>
    </source>
</evidence>
<evidence type="ECO:0000256" key="2">
    <source>
        <dbReference type="ARBA" id="ARBA00023015"/>
    </source>
</evidence>
<dbReference type="AlphaFoldDB" id="A0A517QMY6"/>
<dbReference type="Gene3D" id="1.10.10.10">
    <property type="entry name" value="Winged helix-like DNA-binding domain superfamily/Winged helix DNA-binding domain"/>
    <property type="match status" value="1"/>
</dbReference>
<dbReference type="OrthoDB" id="265297at2"/>
<evidence type="ECO:0000256" key="1">
    <source>
        <dbReference type="ARBA" id="ARBA00010641"/>
    </source>
</evidence>
<protein>
    <submittedName>
        <fullName evidence="6">ECF RNA polymerase sigma factor SigD</fullName>
    </submittedName>
</protein>
<keyword evidence="7" id="KW-1185">Reference proteome</keyword>
<dbReference type="PANTHER" id="PTHR43133:SF51">
    <property type="entry name" value="RNA POLYMERASE SIGMA FACTOR"/>
    <property type="match status" value="1"/>
</dbReference>
<evidence type="ECO:0000259" key="5">
    <source>
        <dbReference type="Pfam" id="PF08281"/>
    </source>
</evidence>
<dbReference type="InterPro" id="IPR013325">
    <property type="entry name" value="RNA_pol_sigma_r2"/>
</dbReference>
<dbReference type="InterPro" id="IPR013249">
    <property type="entry name" value="RNA_pol_sigma70_r4_t2"/>
</dbReference>
<dbReference type="GO" id="GO:0006352">
    <property type="term" value="P:DNA-templated transcription initiation"/>
    <property type="evidence" value="ECO:0007669"/>
    <property type="project" value="InterPro"/>
</dbReference>
<dbReference type="KEGG" id="tpol:Mal48_22620"/>
<dbReference type="InterPro" id="IPR014284">
    <property type="entry name" value="RNA_pol_sigma-70_dom"/>
</dbReference>
<dbReference type="Pfam" id="PF08281">
    <property type="entry name" value="Sigma70_r4_2"/>
    <property type="match status" value="1"/>
</dbReference>
<dbReference type="EMBL" id="CP036267">
    <property type="protein sequence ID" value="QDT33010.1"/>
    <property type="molecule type" value="Genomic_DNA"/>
</dbReference>
<dbReference type="GO" id="GO:0016987">
    <property type="term" value="F:sigma factor activity"/>
    <property type="evidence" value="ECO:0007669"/>
    <property type="project" value="UniProtKB-KW"/>
</dbReference>
<keyword evidence="3" id="KW-0731">Sigma factor</keyword>
<reference evidence="6 7" key="1">
    <citation type="submission" date="2019-02" db="EMBL/GenBank/DDBJ databases">
        <title>Deep-cultivation of Planctomycetes and their phenomic and genomic characterization uncovers novel biology.</title>
        <authorList>
            <person name="Wiegand S."/>
            <person name="Jogler M."/>
            <person name="Boedeker C."/>
            <person name="Pinto D."/>
            <person name="Vollmers J."/>
            <person name="Rivas-Marin E."/>
            <person name="Kohn T."/>
            <person name="Peeters S.H."/>
            <person name="Heuer A."/>
            <person name="Rast P."/>
            <person name="Oberbeckmann S."/>
            <person name="Bunk B."/>
            <person name="Jeske O."/>
            <person name="Meyerdierks A."/>
            <person name="Storesund J.E."/>
            <person name="Kallscheuer N."/>
            <person name="Luecker S."/>
            <person name="Lage O.M."/>
            <person name="Pohl T."/>
            <person name="Merkel B.J."/>
            <person name="Hornburger P."/>
            <person name="Mueller R.-W."/>
            <person name="Bruemmer F."/>
            <person name="Labrenz M."/>
            <person name="Spormann A.M."/>
            <person name="Op den Camp H."/>
            <person name="Overmann J."/>
            <person name="Amann R."/>
            <person name="Jetten M.S.M."/>
            <person name="Mascher T."/>
            <person name="Medema M.H."/>
            <person name="Devos D.P."/>
            <person name="Kaster A.-K."/>
            <person name="Ovreas L."/>
            <person name="Rohde M."/>
            <person name="Galperin M.Y."/>
            <person name="Jogler C."/>
        </authorList>
    </citation>
    <scope>NUCLEOTIDE SEQUENCE [LARGE SCALE GENOMIC DNA]</scope>
    <source>
        <strain evidence="6 7">Mal48</strain>
    </source>
</reference>
<evidence type="ECO:0000256" key="4">
    <source>
        <dbReference type="ARBA" id="ARBA00023163"/>
    </source>
</evidence>
<dbReference type="SUPFAM" id="SSF88659">
    <property type="entry name" value="Sigma3 and sigma4 domains of RNA polymerase sigma factors"/>
    <property type="match status" value="1"/>
</dbReference>
<dbReference type="NCBIfam" id="TIGR02937">
    <property type="entry name" value="sigma70-ECF"/>
    <property type="match status" value="1"/>
</dbReference>
<keyword evidence="4" id="KW-0804">Transcription</keyword>
<keyword evidence="2" id="KW-0805">Transcription regulation</keyword>
<sequence>MHNDNESDSQIHSRIHHLINSARAGDMVARDELLESCRNYVSVIARTNVETWMRAKVDASDLVQQTMLEAYEGFQNFDGVSEAEWLGWLRQILAHNTQDFIRRFRTEKRNVKKEIRLNPQLPNESAAGIDLSAHLQTPSQLMIQNEREFELANAIAELTADYQEVIQLRNLQRLPFDEVAERMGRSRGAVQMLWGRALKRLQEILSQNHDVSESE</sequence>
<feature type="domain" description="RNA polymerase sigma factor 70 region 4 type 2" evidence="5">
    <location>
        <begin position="150"/>
        <end position="201"/>
    </location>
</feature>
<dbReference type="Proteomes" id="UP000315724">
    <property type="component" value="Chromosome"/>
</dbReference>
<comment type="similarity">
    <text evidence="1">Belongs to the sigma-70 factor family. ECF subfamily.</text>
</comment>
<dbReference type="PANTHER" id="PTHR43133">
    <property type="entry name" value="RNA POLYMERASE ECF-TYPE SIGMA FACTO"/>
    <property type="match status" value="1"/>
</dbReference>
<proteinExistence type="inferred from homology"/>